<reference evidence="3 4" key="1">
    <citation type="submission" date="2014-06" db="EMBL/GenBank/DDBJ databases">
        <title>Draft genome sequence of Bacillus gaemokensis JCM 15801 (MCCC 1A00707).</title>
        <authorList>
            <person name="Lai Q."/>
            <person name="Liu Y."/>
            <person name="Shao Z."/>
        </authorList>
    </citation>
    <scope>NUCLEOTIDE SEQUENCE [LARGE SCALE GENOMIC DNA]</scope>
    <source>
        <strain evidence="3 4">JCM 15801</strain>
    </source>
</reference>
<sequence length="93" mass="10300">MESGGTILFADSADSVTKEWTGLIGKNFRHLTTHTWIVLIPICFYSLTILAGNLISNRLQGALGTGNSNRGKVKKKEERVKEQVNSGRKDFFS</sequence>
<dbReference type="AlphaFoldDB" id="A0A073KAE3"/>
<protein>
    <recommendedName>
        <fullName evidence="5">Peptide ABC transporter permease</fullName>
    </recommendedName>
</protein>
<dbReference type="Proteomes" id="UP000027778">
    <property type="component" value="Unassembled WGS sequence"/>
</dbReference>
<proteinExistence type="predicted"/>
<keyword evidence="2" id="KW-0472">Membrane</keyword>
<keyword evidence="4" id="KW-1185">Reference proteome</keyword>
<evidence type="ECO:0000313" key="4">
    <source>
        <dbReference type="Proteomes" id="UP000027778"/>
    </source>
</evidence>
<feature type="region of interest" description="Disordered" evidence="1">
    <location>
        <begin position="62"/>
        <end position="93"/>
    </location>
</feature>
<comment type="caution">
    <text evidence="3">The sequence shown here is derived from an EMBL/GenBank/DDBJ whole genome shotgun (WGS) entry which is preliminary data.</text>
</comment>
<organism evidence="3 4">
    <name type="scientific">Bacillus gaemokensis</name>
    <dbReference type="NCBI Taxonomy" id="574375"/>
    <lineage>
        <taxon>Bacteria</taxon>
        <taxon>Bacillati</taxon>
        <taxon>Bacillota</taxon>
        <taxon>Bacilli</taxon>
        <taxon>Bacillales</taxon>
        <taxon>Bacillaceae</taxon>
        <taxon>Bacillus</taxon>
        <taxon>Bacillus cereus group</taxon>
    </lineage>
</organism>
<dbReference type="STRING" id="574375.AZF08_15545"/>
<evidence type="ECO:0000256" key="2">
    <source>
        <dbReference type="SAM" id="Phobius"/>
    </source>
</evidence>
<accession>A0A073KAE3</accession>
<gene>
    <name evidence="3" type="ORF">BAGA_08160</name>
</gene>
<dbReference type="EMBL" id="JOTM01000015">
    <property type="protein sequence ID" value="KEK23466.1"/>
    <property type="molecule type" value="Genomic_DNA"/>
</dbReference>
<evidence type="ECO:0000256" key="1">
    <source>
        <dbReference type="SAM" id="MobiDB-lite"/>
    </source>
</evidence>
<evidence type="ECO:0000313" key="3">
    <source>
        <dbReference type="EMBL" id="KEK23466.1"/>
    </source>
</evidence>
<keyword evidence="2" id="KW-1133">Transmembrane helix</keyword>
<keyword evidence="2" id="KW-0812">Transmembrane</keyword>
<dbReference type="eggNOG" id="COG1173">
    <property type="taxonomic scope" value="Bacteria"/>
</dbReference>
<feature type="compositionally biased region" description="Basic and acidic residues" evidence="1">
    <location>
        <begin position="75"/>
        <end position="93"/>
    </location>
</feature>
<name>A0A073KAE3_9BACI</name>
<feature type="transmembrane region" description="Helical" evidence="2">
    <location>
        <begin position="36"/>
        <end position="55"/>
    </location>
</feature>
<evidence type="ECO:0008006" key="5">
    <source>
        <dbReference type="Google" id="ProtNLM"/>
    </source>
</evidence>